<dbReference type="InterPro" id="IPR003715">
    <property type="entry name" value="Poly_export_N"/>
</dbReference>
<dbReference type="InterPro" id="IPR019554">
    <property type="entry name" value="Soluble_ligand-bd"/>
</dbReference>
<comment type="caution">
    <text evidence="5">The sequence shown here is derived from an EMBL/GenBank/DDBJ whole genome shotgun (WGS) entry which is preliminary data.</text>
</comment>
<evidence type="ECO:0000259" key="4">
    <source>
        <dbReference type="Pfam" id="PF10531"/>
    </source>
</evidence>
<dbReference type="Gene3D" id="3.10.560.10">
    <property type="entry name" value="Outer membrane lipoprotein wza domain like"/>
    <property type="match status" value="1"/>
</dbReference>
<feature type="domain" description="Polysaccharide export protein N-terminal" evidence="3">
    <location>
        <begin position="61"/>
        <end position="133"/>
    </location>
</feature>
<gene>
    <name evidence="5" type="ORF">GRI36_03210</name>
</gene>
<evidence type="ECO:0000256" key="2">
    <source>
        <dbReference type="SAM" id="SignalP"/>
    </source>
</evidence>
<dbReference type="AlphaFoldDB" id="A0A6I4SJT0"/>
<dbReference type="PROSITE" id="PS51257">
    <property type="entry name" value="PROKAR_LIPOPROTEIN"/>
    <property type="match status" value="1"/>
</dbReference>
<evidence type="ECO:0000313" key="5">
    <source>
        <dbReference type="EMBL" id="MXO55884.1"/>
    </source>
</evidence>
<dbReference type="Pfam" id="PF10531">
    <property type="entry name" value="SLBB"/>
    <property type="match status" value="1"/>
</dbReference>
<keyword evidence="1 2" id="KW-0732">Signal</keyword>
<evidence type="ECO:0000256" key="1">
    <source>
        <dbReference type="ARBA" id="ARBA00022729"/>
    </source>
</evidence>
<proteinExistence type="predicted"/>
<dbReference type="GO" id="GO:0015159">
    <property type="term" value="F:polysaccharide transmembrane transporter activity"/>
    <property type="evidence" value="ECO:0007669"/>
    <property type="project" value="InterPro"/>
</dbReference>
<dbReference type="EMBL" id="WTYS01000001">
    <property type="protein sequence ID" value="MXO55884.1"/>
    <property type="molecule type" value="Genomic_DNA"/>
</dbReference>
<organism evidence="5 6">
    <name type="scientific">Pontixanthobacter gangjinensis</name>
    <dbReference type="NCBI Taxonomy" id="1028742"/>
    <lineage>
        <taxon>Bacteria</taxon>
        <taxon>Pseudomonadati</taxon>
        <taxon>Pseudomonadota</taxon>
        <taxon>Alphaproteobacteria</taxon>
        <taxon>Sphingomonadales</taxon>
        <taxon>Erythrobacteraceae</taxon>
        <taxon>Pontixanthobacter</taxon>
    </lineage>
</organism>
<sequence>MRDLTYQRREPPMKRHLLALLPTMLAALALASCSGGPAPNLPSGSAAYDIVPVGDVVAPRRSEIGPNDELSISVFREPELSLERAIVDSNGEVQVPLLGAVPAAGQTAADFARTLERRFGQLYLVNPSVTVAITEAALSRVTVTGAVTKPGVYDMPSRISLIDAVALAAGPTNVAKFDSVVVFRRIDGERVGALFNLGAINAGAADDVEILPGDQVIVGTDIMKQLYRDALTTAPLISIFRPF</sequence>
<name>A0A6I4SJT0_9SPHN</name>
<accession>A0A6I4SJT0</accession>
<feature type="domain" description="Soluble ligand binding" evidence="4">
    <location>
        <begin position="140"/>
        <end position="191"/>
    </location>
</feature>
<evidence type="ECO:0000313" key="6">
    <source>
        <dbReference type="Proteomes" id="UP000468943"/>
    </source>
</evidence>
<protein>
    <submittedName>
        <fullName evidence="5">Polysaccharide export protein</fullName>
    </submittedName>
</protein>
<dbReference type="Pfam" id="PF02563">
    <property type="entry name" value="Poly_export"/>
    <property type="match status" value="1"/>
</dbReference>
<feature type="signal peptide" evidence="2">
    <location>
        <begin position="1"/>
        <end position="31"/>
    </location>
</feature>
<feature type="chain" id="PRO_5026311917" evidence="2">
    <location>
        <begin position="32"/>
        <end position="243"/>
    </location>
</feature>
<reference evidence="5 6" key="1">
    <citation type="submission" date="2019-12" db="EMBL/GenBank/DDBJ databases">
        <title>Genomic-based taxomic classification of the family Erythrobacteraceae.</title>
        <authorList>
            <person name="Xu L."/>
        </authorList>
    </citation>
    <scope>NUCLEOTIDE SEQUENCE [LARGE SCALE GENOMIC DNA]</scope>
    <source>
        <strain evidence="5 6">JCM 17802</strain>
    </source>
</reference>
<keyword evidence="6" id="KW-1185">Reference proteome</keyword>
<dbReference type="Proteomes" id="UP000468943">
    <property type="component" value="Unassembled WGS sequence"/>
</dbReference>
<dbReference type="PANTHER" id="PTHR33619">
    <property type="entry name" value="POLYSACCHARIDE EXPORT PROTEIN GFCE-RELATED"/>
    <property type="match status" value="1"/>
</dbReference>
<dbReference type="PANTHER" id="PTHR33619:SF3">
    <property type="entry name" value="POLYSACCHARIDE EXPORT PROTEIN GFCE-RELATED"/>
    <property type="match status" value="1"/>
</dbReference>
<dbReference type="InterPro" id="IPR049712">
    <property type="entry name" value="Poly_export"/>
</dbReference>
<evidence type="ECO:0000259" key="3">
    <source>
        <dbReference type="Pfam" id="PF02563"/>
    </source>
</evidence>